<dbReference type="Proteomes" id="UP000557688">
    <property type="component" value="Unassembled WGS sequence"/>
</dbReference>
<comment type="similarity">
    <text evidence="2">Belongs to the nitronate monooxygenase family. NMO class I subfamily.</text>
</comment>
<evidence type="ECO:0000256" key="4">
    <source>
        <dbReference type="ARBA" id="ARBA00022630"/>
    </source>
</evidence>
<dbReference type="InterPro" id="IPR004136">
    <property type="entry name" value="NMO"/>
</dbReference>
<dbReference type="EMBL" id="JACHXV010000006">
    <property type="protein sequence ID" value="MBB3174152.1"/>
    <property type="molecule type" value="Genomic_DNA"/>
</dbReference>
<organism evidence="10 11">
    <name type="scientific">Endobacter medicaginis</name>
    <dbReference type="NCBI Taxonomy" id="1181271"/>
    <lineage>
        <taxon>Bacteria</taxon>
        <taxon>Pseudomonadati</taxon>
        <taxon>Pseudomonadota</taxon>
        <taxon>Alphaproteobacteria</taxon>
        <taxon>Acetobacterales</taxon>
        <taxon>Acetobacteraceae</taxon>
        <taxon>Endobacter</taxon>
    </lineage>
</organism>
<dbReference type="GO" id="GO:0009636">
    <property type="term" value="P:response to toxic substance"/>
    <property type="evidence" value="ECO:0007669"/>
    <property type="project" value="UniProtKB-KW"/>
</dbReference>
<dbReference type="PANTHER" id="PTHR42747:SF3">
    <property type="entry name" value="NITRONATE MONOOXYGENASE-RELATED"/>
    <property type="match status" value="1"/>
</dbReference>
<evidence type="ECO:0000256" key="9">
    <source>
        <dbReference type="ARBA" id="ARBA00049401"/>
    </source>
</evidence>
<keyword evidence="4" id="KW-0285">Flavoprotein</keyword>
<name>A0A839V3J9_9PROT</name>
<dbReference type="PANTHER" id="PTHR42747">
    <property type="entry name" value="NITRONATE MONOOXYGENASE-RELATED"/>
    <property type="match status" value="1"/>
</dbReference>
<dbReference type="AlphaFoldDB" id="A0A839V3J9"/>
<dbReference type="Gene3D" id="3.20.20.70">
    <property type="entry name" value="Aldolase class I"/>
    <property type="match status" value="1"/>
</dbReference>
<accession>A0A839V3J9</accession>
<comment type="catalytic activity">
    <reaction evidence="9">
        <text>3 propionate 3-nitronate + 3 O2 + H2O = 3 3-oxopropanoate + 2 nitrate + nitrite + H2O2 + 3 H(+)</text>
        <dbReference type="Rhea" id="RHEA:57332"/>
        <dbReference type="ChEBI" id="CHEBI:15377"/>
        <dbReference type="ChEBI" id="CHEBI:15378"/>
        <dbReference type="ChEBI" id="CHEBI:15379"/>
        <dbReference type="ChEBI" id="CHEBI:16240"/>
        <dbReference type="ChEBI" id="CHEBI:16301"/>
        <dbReference type="ChEBI" id="CHEBI:17632"/>
        <dbReference type="ChEBI" id="CHEBI:33190"/>
        <dbReference type="ChEBI" id="CHEBI:136067"/>
    </reaction>
</comment>
<evidence type="ECO:0000256" key="7">
    <source>
        <dbReference type="ARBA" id="ARBA00023033"/>
    </source>
</evidence>
<keyword evidence="11" id="KW-1185">Reference proteome</keyword>
<comment type="caution">
    <text evidence="10">The sequence shown here is derived from an EMBL/GenBank/DDBJ whole genome shotgun (WGS) entry which is preliminary data.</text>
</comment>
<proteinExistence type="inferred from homology"/>
<evidence type="ECO:0000256" key="8">
    <source>
        <dbReference type="ARBA" id="ARBA00031155"/>
    </source>
</evidence>
<keyword evidence="7 10" id="KW-0503">Monooxygenase</keyword>
<dbReference type="SUPFAM" id="SSF51412">
    <property type="entry name" value="Inosine monophosphate dehydrogenase (IMPDH)"/>
    <property type="match status" value="1"/>
</dbReference>
<dbReference type="CDD" id="cd04730">
    <property type="entry name" value="NPD_like"/>
    <property type="match status" value="1"/>
</dbReference>
<evidence type="ECO:0000256" key="6">
    <source>
        <dbReference type="ARBA" id="ARBA00023002"/>
    </source>
</evidence>
<evidence type="ECO:0000313" key="11">
    <source>
        <dbReference type="Proteomes" id="UP000557688"/>
    </source>
</evidence>
<comment type="cofactor">
    <cofactor evidence="1">
        <name>FMN</name>
        <dbReference type="ChEBI" id="CHEBI:58210"/>
    </cofactor>
</comment>
<evidence type="ECO:0000256" key="3">
    <source>
        <dbReference type="ARBA" id="ARBA00022575"/>
    </source>
</evidence>
<keyword evidence="5" id="KW-0288">FMN</keyword>
<sequence>MVSPVARAEAFCARFGLRLPVLLAPMSGVPSIPLASAVAAAGGMAGCGALTFDSEAIADWMHRFRQAGGGRALLNLWVPDPAPARDAEAEARMAALLAAEGAAPGSLSPGLQDFGAQCAAVVAARPDAVSSIMGLFEPSQVTAFRAAGIAWFATVTTPAEARAAVAAGADAVIAQGAEAGGHRGAFDAARAEAQMVGLMSLLPAVADAVEVPVIAAGGIADGRGLAAALALGASAVSVGTAFLRCEEAGIAPVWAAALAEVAPEGTVPTRAFSGRLGRAVDNRWTRTVAASGGALPYPLQRAATAALRERAARDGDVELMQMWAGQSAAIGAAMPAAQRASRLWQEARELLA</sequence>
<dbReference type="Pfam" id="PF03060">
    <property type="entry name" value="NMO"/>
    <property type="match status" value="1"/>
</dbReference>
<evidence type="ECO:0000256" key="1">
    <source>
        <dbReference type="ARBA" id="ARBA00001917"/>
    </source>
</evidence>
<evidence type="ECO:0000256" key="2">
    <source>
        <dbReference type="ARBA" id="ARBA00009881"/>
    </source>
</evidence>
<evidence type="ECO:0000256" key="5">
    <source>
        <dbReference type="ARBA" id="ARBA00022643"/>
    </source>
</evidence>
<dbReference type="GO" id="GO:0018580">
    <property type="term" value="F:nitronate monooxygenase activity"/>
    <property type="evidence" value="ECO:0007669"/>
    <property type="project" value="InterPro"/>
</dbReference>
<gene>
    <name evidence="10" type="ORF">FHR90_001988</name>
</gene>
<keyword evidence="6 10" id="KW-0560">Oxidoreductase</keyword>
<protein>
    <recommendedName>
        <fullName evidence="8">Propionate 3-nitronate monooxygenase</fullName>
    </recommendedName>
</protein>
<keyword evidence="3" id="KW-0216">Detoxification</keyword>
<reference evidence="10 11" key="1">
    <citation type="submission" date="2020-08" db="EMBL/GenBank/DDBJ databases">
        <title>Genomic Encyclopedia of Type Strains, Phase III (KMG-III): the genomes of soil and plant-associated and newly described type strains.</title>
        <authorList>
            <person name="Whitman W."/>
        </authorList>
    </citation>
    <scope>NUCLEOTIDE SEQUENCE [LARGE SCALE GENOMIC DNA]</scope>
    <source>
        <strain evidence="10 11">CECT 8088</strain>
    </source>
</reference>
<dbReference type="RefSeq" id="WP_183275152.1">
    <property type="nucleotide sequence ID" value="NZ_JACHXV010000006.1"/>
</dbReference>
<dbReference type="InterPro" id="IPR013785">
    <property type="entry name" value="Aldolase_TIM"/>
</dbReference>
<evidence type="ECO:0000313" key="10">
    <source>
        <dbReference type="EMBL" id="MBB3174152.1"/>
    </source>
</evidence>